<feature type="region of interest" description="Disordered" evidence="2">
    <location>
        <begin position="1"/>
        <end position="22"/>
    </location>
</feature>
<dbReference type="PANTHER" id="PTHR31834:SF8">
    <property type="entry name" value="TRANSFERASE, PUTATIVE (AFU_ORTHOLOGUE AFUA_6G14040)-RELATED"/>
    <property type="match status" value="1"/>
</dbReference>
<dbReference type="Pfam" id="PF04488">
    <property type="entry name" value="Gly_transf_sug"/>
    <property type="match status" value="1"/>
</dbReference>
<organism evidence="3 4">
    <name type="scientific">Aspergillus pseudoustus</name>
    <dbReference type="NCBI Taxonomy" id="1810923"/>
    <lineage>
        <taxon>Eukaryota</taxon>
        <taxon>Fungi</taxon>
        <taxon>Dikarya</taxon>
        <taxon>Ascomycota</taxon>
        <taxon>Pezizomycotina</taxon>
        <taxon>Eurotiomycetes</taxon>
        <taxon>Eurotiomycetidae</taxon>
        <taxon>Eurotiales</taxon>
        <taxon>Aspergillaceae</taxon>
        <taxon>Aspergillus</taxon>
        <taxon>Aspergillus subgen. Nidulantes</taxon>
    </lineage>
</organism>
<reference evidence="3 4" key="1">
    <citation type="submission" date="2024-07" db="EMBL/GenBank/DDBJ databases">
        <title>Section-level genome sequencing and comparative genomics of Aspergillus sections Usti and Cavernicolus.</title>
        <authorList>
            <consortium name="Lawrence Berkeley National Laboratory"/>
            <person name="Nybo J.L."/>
            <person name="Vesth T.C."/>
            <person name="Theobald S."/>
            <person name="Frisvad J.C."/>
            <person name="Larsen T.O."/>
            <person name="Kjaerboelling I."/>
            <person name="Rothschild-Mancinelli K."/>
            <person name="Lyhne E.K."/>
            <person name="Kogle M.E."/>
            <person name="Barry K."/>
            <person name="Clum A."/>
            <person name="Na H."/>
            <person name="Ledsgaard L."/>
            <person name="Lin J."/>
            <person name="Lipzen A."/>
            <person name="Kuo A."/>
            <person name="Riley R."/>
            <person name="Mondo S."/>
            <person name="Labutti K."/>
            <person name="Haridas S."/>
            <person name="Pangalinan J."/>
            <person name="Salamov A.A."/>
            <person name="Simmons B.A."/>
            <person name="Magnuson J.K."/>
            <person name="Chen J."/>
            <person name="Drula E."/>
            <person name="Henrissat B."/>
            <person name="Wiebenga A."/>
            <person name="Lubbers R.J."/>
            <person name="Gomes A.C."/>
            <person name="Makela M.R."/>
            <person name="Stajich J."/>
            <person name="Grigoriev I.V."/>
            <person name="Mortensen U.H."/>
            <person name="De Vries R.P."/>
            <person name="Baker S.E."/>
            <person name="Andersen M.R."/>
        </authorList>
    </citation>
    <scope>NUCLEOTIDE SEQUENCE [LARGE SCALE GENOMIC DNA]</scope>
    <source>
        <strain evidence="3 4">CBS 123904</strain>
    </source>
</reference>
<feature type="compositionally biased region" description="Basic and acidic residues" evidence="2">
    <location>
        <begin position="398"/>
        <end position="435"/>
    </location>
</feature>
<keyword evidence="4" id="KW-1185">Reference proteome</keyword>
<protein>
    <submittedName>
        <fullName evidence="3">Nucleotide-diphospho-sugar transferase</fullName>
    </submittedName>
</protein>
<accession>A0ABR4K3X1</accession>
<evidence type="ECO:0000313" key="3">
    <source>
        <dbReference type="EMBL" id="KAL2846919.1"/>
    </source>
</evidence>
<dbReference type="InterPro" id="IPR039367">
    <property type="entry name" value="Och1-like"/>
</dbReference>
<dbReference type="PANTHER" id="PTHR31834">
    <property type="entry name" value="INITIATION-SPECIFIC ALPHA-1,6-MANNOSYLTRANSFERASE"/>
    <property type="match status" value="1"/>
</dbReference>
<evidence type="ECO:0000256" key="1">
    <source>
        <dbReference type="ARBA" id="ARBA00009003"/>
    </source>
</evidence>
<feature type="compositionally biased region" description="Polar residues" evidence="2">
    <location>
        <begin position="1"/>
        <end position="12"/>
    </location>
</feature>
<dbReference type="GO" id="GO:0016740">
    <property type="term" value="F:transferase activity"/>
    <property type="evidence" value="ECO:0007669"/>
    <property type="project" value="UniProtKB-KW"/>
</dbReference>
<comment type="caution">
    <text evidence="3">The sequence shown here is derived from an EMBL/GenBank/DDBJ whole genome shotgun (WGS) entry which is preliminary data.</text>
</comment>
<keyword evidence="3" id="KW-0808">Transferase</keyword>
<evidence type="ECO:0000313" key="4">
    <source>
        <dbReference type="Proteomes" id="UP001610446"/>
    </source>
</evidence>
<dbReference type="InterPro" id="IPR029044">
    <property type="entry name" value="Nucleotide-diphossugar_trans"/>
</dbReference>
<gene>
    <name evidence="3" type="ORF">BJY01DRAFT_212859</name>
</gene>
<dbReference type="Proteomes" id="UP001610446">
    <property type="component" value="Unassembled WGS sequence"/>
</dbReference>
<dbReference type="InterPro" id="IPR007577">
    <property type="entry name" value="GlycoTrfase_DXD_sugar-bd_CS"/>
</dbReference>
<dbReference type="SUPFAM" id="SSF53448">
    <property type="entry name" value="Nucleotide-diphospho-sugar transferases"/>
    <property type="match status" value="1"/>
</dbReference>
<dbReference type="Gene3D" id="3.90.550.20">
    <property type="match status" value="1"/>
</dbReference>
<proteinExistence type="inferred from homology"/>
<comment type="similarity">
    <text evidence="1">Belongs to the glycosyltransferase 32 family.</text>
</comment>
<feature type="region of interest" description="Disordered" evidence="2">
    <location>
        <begin position="398"/>
        <end position="441"/>
    </location>
</feature>
<evidence type="ECO:0000256" key="2">
    <source>
        <dbReference type="SAM" id="MobiDB-lite"/>
    </source>
</evidence>
<dbReference type="EMBL" id="JBFXLU010000059">
    <property type="protein sequence ID" value="KAL2846919.1"/>
    <property type="molecule type" value="Genomic_DNA"/>
</dbReference>
<sequence>MHPGHKSTNSVRPSPHTMIPSMGSVTLSRRARQLLAGCMTTLVLLSFSFVDNMDGLHSRQILQHQGASTSSSSNSWGQDTEFPRKIWQIWKTDPLAMEERDLKMARSWTSKNQGYRYEVLTDQHDLHYVQTHFGPNGFNRPDIVEVYTALKARIIKADMLRYLVMYVEGGMYADIDVEALRPIERFIPDRYDEHEVDMIIGVEIDEPDFRDHPILGQKSRSFCQWTFMCKPHLPVMLRLTDNIIAWLHELSEKQGKPISELELDFDDVITGTGPSAFTGAVLAEMSLAAGREVTWDTFHDITESKLVGGFLVLTVEAFAAGQGHSDSGNHDARAALVKHHYHASGWPNKHPRYSHPIYGEVEKCNWNKQCVREWDENTAAFAALSPEEQDQQIALKNAADEEEKRRIAEEERQKAEQEAREKQAAAAEAEVKIDPDNSIQL</sequence>
<name>A0ABR4K3X1_9EURO</name>